<dbReference type="PROSITE" id="PS50144">
    <property type="entry name" value="MATH"/>
    <property type="match status" value="1"/>
</dbReference>
<dbReference type="GO" id="GO:0009898">
    <property type="term" value="C:cytoplasmic side of plasma membrane"/>
    <property type="evidence" value="ECO:0000318"/>
    <property type="project" value="GO_Central"/>
</dbReference>
<evidence type="ECO:0000256" key="17">
    <source>
        <dbReference type="ARBA" id="ARBA00030810"/>
    </source>
</evidence>
<dbReference type="GO" id="GO:0098978">
    <property type="term" value="C:glutamatergic synapse"/>
    <property type="evidence" value="ECO:0000318"/>
    <property type="project" value="GO_Central"/>
</dbReference>
<dbReference type="InterPro" id="IPR008974">
    <property type="entry name" value="TRAF-like"/>
</dbReference>
<dbReference type="GO" id="GO:0005737">
    <property type="term" value="C:cytoplasm"/>
    <property type="evidence" value="ECO:0000318"/>
    <property type="project" value="GO_Central"/>
</dbReference>
<keyword evidence="12" id="KW-0677">Repeat</keyword>
<feature type="domain" description="TRAF-type" evidence="21">
    <location>
        <begin position="142"/>
        <end position="194"/>
    </location>
</feature>
<dbReference type="GO" id="GO:0061630">
    <property type="term" value="F:ubiquitin protein ligase activity"/>
    <property type="evidence" value="ECO:0000318"/>
    <property type="project" value="GO_Central"/>
</dbReference>
<dbReference type="HOGENOM" id="CLU_021061_5_0_1"/>
<dbReference type="PANTHER" id="PTHR10131">
    <property type="entry name" value="TNF RECEPTOR ASSOCIATED FACTOR"/>
    <property type="match status" value="1"/>
</dbReference>
<feature type="domain" description="TRAF-type" evidence="21">
    <location>
        <begin position="196"/>
        <end position="246"/>
    </location>
</feature>
<feature type="domain" description="MATH" evidence="20">
    <location>
        <begin position="331"/>
        <end position="480"/>
    </location>
</feature>
<dbReference type="InterPro" id="IPR027139">
    <property type="entry name" value="TRAF6_RING-HC"/>
</dbReference>
<dbReference type="FunFam" id="2.60.210.10:FF:000017">
    <property type="entry name" value="TNF receptor-associated factor"/>
    <property type="match status" value="1"/>
</dbReference>
<comment type="similarity">
    <text evidence="6">Belongs to the TNF receptor-associated factor family. A subfamily.</text>
</comment>
<comment type="catalytic activity">
    <reaction evidence="1">
        <text>S-ubiquitinyl-[E2 ubiquitin-conjugating enzyme]-L-cysteine + [acceptor protein]-L-lysine = [E2 ubiquitin-conjugating enzyme]-L-cysteine + N(6)-ubiquitinyl-[acceptor protein]-L-lysine.</text>
        <dbReference type="EC" id="2.3.2.27"/>
    </reaction>
</comment>
<dbReference type="GO" id="GO:0008270">
    <property type="term" value="F:zinc ion binding"/>
    <property type="evidence" value="ECO:0007669"/>
    <property type="project" value="UniProtKB-KW"/>
</dbReference>
<dbReference type="GO" id="GO:0005634">
    <property type="term" value="C:nucleus"/>
    <property type="evidence" value="ECO:0007669"/>
    <property type="project" value="UniProtKB-SubCell"/>
</dbReference>
<dbReference type="GO" id="GO:0141124">
    <property type="term" value="P:intracellular signaling cassette"/>
    <property type="evidence" value="ECO:0007669"/>
    <property type="project" value="UniProtKB-ARBA"/>
</dbReference>
<dbReference type="GO" id="GO:0042981">
    <property type="term" value="P:regulation of apoptotic process"/>
    <property type="evidence" value="ECO:0007669"/>
    <property type="project" value="InterPro"/>
</dbReference>
<dbReference type="FunFam" id="3.30.40.10:FF:000179">
    <property type="entry name" value="TNF receptor-associated factor"/>
    <property type="match status" value="1"/>
</dbReference>
<dbReference type="CDD" id="cd16643">
    <property type="entry name" value="mRING-HC-C3HC3D_TRAF6"/>
    <property type="match status" value="1"/>
</dbReference>
<evidence type="ECO:0000256" key="5">
    <source>
        <dbReference type="ARBA" id="ARBA00004906"/>
    </source>
</evidence>
<reference evidence="22 23" key="1">
    <citation type="journal article" date="2007" name="Science">
        <title>Sea anemone genome reveals ancestral eumetazoan gene repertoire and genomic organization.</title>
        <authorList>
            <person name="Putnam N.H."/>
            <person name="Srivastava M."/>
            <person name="Hellsten U."/>
            <person name="Dirks B."/>
            <person name="Chapman J."/>
            <person name="Salamov A."/>
            <person name="Terry A."/>
            <person name="Shapiro H."/>
            <person name="Lindquist E."/>
            <person name="Kapitonov V.V."/>
            <person name="Jurka J."/>
            <person name="Genikhovich G."/>
            <person name="Grigoriev I.V."/>
            <person name="Lucas S.M."/>
            <person name="Steele R.E."/>
            <person name="Finnerty J.R."/>
            <person name="Technau U."/>
            <person name="Martindale M.Q."/>
            <person name="Rokhsar D.S."/>
        </authorList>
    </citation>
    <scope>NUCLEOTIDE SEQUENCE [LARGE SCALE GENOMIC DNA]</scope>
    <source>
        <strain evidence="23">CH2 X CH6</strain>
    </source>
</reference>
<evidence type="ECO:0000256" key="15">
    <source>
        <dbReference type="ARBA" id="ARBA00022833"/>
    </source>
</evidence>
<dbReference type="InterPro" id="IPR002083">
    <property type="entry name" value="MATH/TRAF_dom"/>
</dbReference>
<evidence type="ECO:0000256" key="16">
    <source>
        <dbReference type="ARBA" id="ARBA00023242"/>
    </source>
</evidence>
<dbReference type="FunCoup" id="A7RI91">
    <property type="interactions" value="356"/>
</dbReference>
<dbReference type="SMART" id="SM00061">
    <property type="entry name" value="MATH"/>
    <property type="match status" value="1"/>
</dbReference>
<evidence type="ECO:0000256" key="4">
    <source>
        <dbReference type="ARBA" id="ARBA00004544"/>
    </source>
</evidence>
<protein>
    <recommendedName>
        <fullName evidence="7">RING-type E3 ubiquitin transferase</fullName>
        <ecNumber evidence="7">2.3.2.27</ecNumber>
    </recommendedName>
    <alternativeName>
        <fullName evidence="17">E3 ubiquitin-protein ligase TRAF6</fullName>
    </alternativeName>
</protein>
<gene>
    <name evidence="22" type="ORF">NEMVEDRAFT_v1g178259</name>
</gene>
<dbReference type="InterPro" id="IPR013083">
    <property type="entry name" value="Znf_RING/FYVE/PHD"/>
</dbReference>
<dbReference type="InterPro" id="IPR012227">
    <property type="entry name" value="TNF_rcpt-assoc_TRAF_met"/>
</dbReference>
<dbReference type="PROSITE" id="PS50145">
    <property type="entry name" value="ZF_TRAF"/>
    <property type="match status" value="2"/>
</dbReference>
<evidence type="ECO:0000259" key="21">
    <source>
        <dbReference type="PROSITE" id="PS50145"/>
    </source>
</evidence>
<keyword evidence="16" id="KW-0539">Nucleus</keyword>
<dbReference type="UniPathway" id="UPA00143"/>
<dbReference type="GO" id="GO:0035591">
    <property type="term" value="F:signaling adaptor activity"/>
    <property type="evidence" value="ECO:0000318"/>
    <property type="project" value="GO_Central"/>
</dbReference>
<proteinExistence type="inferred from homology"/>
<dbReference type="OMA" id="SCPYRRQ"/>
<dbReference type="FunFam" id="3.30.40.10:FF:000121">
    <property type="entry name" value="TNF receptor-associated factor"/>
    <property type="match status" value="1"/>
</dbReference>
<evidence type="ECO:0000313" key="23">
    <source>
        <dbReference type="Proteomes" id="UP000001593"/>
    </source>
</evidence>
<evidence type="ECO:0000259" key="19">
    <source>
        <dbReference type="PROSITE" id="PS50089"/>
    </source>
</evidence>
<dbReference type="GO" id="GO:0045087">
    <property type="term" value="P:innate immune response"/>
    <property type="evidence" value="ECO:0000318"/>
    <property type="project" value="GO_Central"/>
</dbReference>
<evidence type="ECO:0000256" key="13">
    <source>
        <dbReference type="ARBA" id="ARBA00022771"/>
    </source>
</evidence>
<dbReference type="CDD" id="cd00270">
    <property type="entry name" value="MATH_TRAF_C"/>
    <property type="match status" value="1"/>
</dbReference>
<keyword evidence="15 18" id="KW-0862">Zinc</keyword>
<dbReference type="PIRSF" id="PIRSF015614">
    <property type="entry name" value="TRAF"/>
    <property type="match status" value="1"/>
</dbReference>
<keyword evidence="8" id="KW-0963">Cytoplasm</keyword>
<dbReference type="InterPro" id="IPR001841">
    <property type="entry name" value="Znf_RING"/>
</dbReference>
<keyword evidence="23" id="KW-1185">Reference proteome</keyword>
<dbReference type="GO" id="GO:0016567">
    <property type="term" value="P:protein ubiquitination"/>
    <property type="evidence" value="ECO:0007669"/>
    <property type="project" value="UniProtKB-UniPathway"/>
</dbReference>
<evidence type="ECO:0000256" key="10">
    <source>
        <dbReference type="ARBA" id="ARBA00022679"/>
    </source>
</evidence>
<dbReference type="SMART" id="SM00184">
    <property type="entry name" value="RING"/>
    <property type="match status" value="1"/>
</dbReference>
<dbReference type="Pfam" id="PF02176">
    <property type="entry name" value="zf-TRAF"/>
    <property type="match status" value="1"/>
</dbReference>
<dbReference type="AlphaFoldDB" id="A7RI91"/>
<dbReference type="PANTHER" id="PTHR10131:SF152">
    <property type="entry name" value="TNF RECEPTOR-ASSOCIATED FACTOR 6"/>
    <property type="match status" value="1"/>
</dbReference>
<dbReference type="GO" id="GO:0043122">
    <property type="term" value="P:regulation of canonical NF-kappaB signal transduction"/>
    <property type="evidence" value="ECO:0000318"/>
    <property type="project" value="GO_Central"/>
</dbReference>
<dbReference type="eggNOG" id="KOG0297">
    <property type="taxonomic scope" value="Eukaryota"/>
</dbReference>
<dbReference type="InterPro" id="IPR001293">
    <property type="entry name" value="Znf_TRAF"/>
</dbReference>
<dbReference type="Pfam" id="PF00097">
    <property type="entry name" value="zf-C3HC4"/>
    <property type="match status" value="1"/>
</dbReference>
<dbReference type="EC" id="2.3.2.27" evidence="7"/>
<evidence type="ECO:0000313" key="22">
    <source>
        <dbReference type="EMBL" id="EDO48773.1"/>
    </source>
</evidence>
<comment type="subcellular location">
    <subcellularLocation>
        <location evidence="4">Cytoplasm</location>
        <location evidence="4">Cell cortex</location>
    </subcellularLocation>
    <subcellularLocation>
        <location evidence="3">Lipid droplet</location>
    </subcellularLocation>
    <subcellularLocation>
        <location evidence="2">Nucleus</location>
    </subcellularLocation>
</comment>
<evidence type="ECO:0000256" key="11">
    <source>
        <dbReference type="ARBA" id="ARBA00022723"/>
    </source>
</evidence>
<dbReference type="SUPFAM" id="SSF57850">
    <property type="entry name" value="RING/U-box"/>
    <property type="match status" value="1"/>
</dbReference>
<dbReference type="Gene3D" id="3.30.40.10">
    <property type="entry name" value="Zinc/RING finger domain, C3HC4 (zinc finger)"/>
    <property type="match status" value="3"/>
</dbReference>
<evidence type="ECO:0000256" key="6">
    <source>
        <dbReference type="ARBA" id="ARBA00006608"/>
    </source>
</evidence>
<feature type="zinc finger region" description="TRAF-type" evidence="18">
    <location>
        <begin position="196"/>
        <end position="246"/>
    </location>
</feature>
<evidence type="ECO:0000259" key="20">
    <source>
        <dbReference type="PROSITE" id="PS50144"/>
    </source>
</evidence>
<dbReference type="GO" id="GO:0005164">
    <property type="term" value="F:tumor necrosis factor receptor binding"/>
    <property type="evidence" value="ECO:0007669"/>
    <property type="project" value="InterPro"/>
</dbReference>
<dbReference type="GO" id="GO:0005811">
    <property type="term" value="C:lipid droplet"/>
    <property type="evidence" value="ECO:0007669"/>
    <property type="project" value="UniProtKB-SubCell"/>
</dbReference>
<dbReference type="EMBL" id="DS469512">
    <property type="protein sequence ID" value="EDO48773.1"/>
    <property type="molecule type" value="Genomic_DNA"/>
</dbReference>
<evidence type="ECO:0000256" key="9">
    <source>
        <dbReference type="ARBA" id="ARBA00022677"/>
    </source>
</evidence>
<evidence type="ECO:0000256" key="2">
    <source>
        <dbReference type="ARBA" id="ARBA00004123"/>
    </source>
</evidence>
<accession>A7RI91</accession>
<evidence type="ECO:0000256" key="1">
    <source>
        <dbReference type="ARBA" id="ARBA00000900"/>
    </source>
</evidence>
<sequence length="482" mass="55147">MNHSFSGPTTRNASEYDEIRGTQVPASLPFINQYGGPQRLEEGYDEFFDPPLESKYECPICLLGLRDPVQTPCGHRFCFNCIRRSIRDAGPKCPVDNTPLSERELYRDNFAKREMMSFIVWCRLKKERGCTWKGALKELEEHLKGCPCMDTNCPNECGAVMQRKEVDKHCAEACPNRSVPCDHCKMKVTISKIEEHLKGCPCMDTNCPNECGAVMQRKEVDKHCAEACPNRSVPCDHCKMKSSKEQASHGPQEHTPHEAELRREALFQSANMQREVDMLGSRGDEYRQFLAYLERKVEDVKTSSDRRIAELTHKLMRLETREIELEGRVCNGTFIWKLDNFRQCREGSIAGLTAAIHSPPFYTSMYGYKMCLRMNLNGVDGGLGEHVSLFIHMMQGDWDGILEWPFIGRITLSILDQSDQIDSRRPISETLVAKPNLLAFQRPTSPRNHKGYGYVEFCPIDQLTEGQYIKNNSILVRIQISR</sequence>
<comment type="pathway">
    <text evidence="5">Protein modification; protein ubiquitination.</text>
</comment>
<evidence type="ECO:0000256" key="14">
    <source>
        <dbReference type="ARBA" id="ARBA00022786"/>
    </source>
</evidence>
<evidence type="ECO:0000256" key="8">
    <source>
        <dbReference type="ARBA" id="ARBA00022490"/>
    </source>
</evidence>
<dbReference type="PROSITE" id="PS50089">
    <property type="entry name" value="ZF_RING_2"/>
    <property type="match status" value="1"/>
</dbReference>
<keyword evidence="14" id="KW-0833">Ubl conjugation pathway</keyword>
<dbReference type="InterPro" id="IPR049342">
    <property type="entry name" value="TRAF1-6_MATH_dom"/>
</dbReference>
<dbReference type="GO" id="GO:0031663">
    <property type="term" value="P:lipopolysaccharide-mediated signaling pathway"/>
    <property type="evidence" value="ECO:0000318"/>
    <property type="project" value="GO_Central"/>
</dbReference>
<feature type="domain" description="RING-type" evidence="19">
    <location>
        <begin position="58"/>
        <end position="97"/>
    </location>
</feature>
<keyword evidence="13 18" id="KW-0863">Zinc-finger</keyword>
<dbReference type="Gene3D" id="2.60.210.10">
    <property type="entry name" value="Apoptosis, Tumor Necrosis Factor Receptor Associated Protein 2, Chain A"/>
    <property type="match status" value="1"/>
</dbReference>
<dbReference type="InterPro" id="IPR018957">
    <property type="entry name" value="Znf_C3HC4_RING-type"/>
</dbReference>
<keyword evidence="9" id="KW-0551">Lipid droplet</keyword>
<dbReference type="SUPFAM" id="SSF49599">
    <property type="entry name" value="TRAF domain-like"/>
    <property type="match status" value="3"/>
</dbReference>
<feature type="zinc finger region" description="TRAF-type" evidence="18">
    <location>
        <begin position="142"/>
        <end position="194"/>
    </location>
</feature>
<name>A7RI91_NEMVE</name>
<dbReference type="PhylomeDB" id="A7RI91"/>
<keyword evidence="11 18" id="KW-0479">Metal-binding</keyword>
<dbReference type="InParanoid" id="A7RI91"/>
<keyword evidence="10" id="KW-0808">Transferase</keyword>
<evidence type="ECO:0000256" key="3">
    <source>
        <dbReference type="ARBA" id="ARBA00004502"/>
    </source>
</evidence>
<evidence type="ECO:0000256" key="7">
    <source>
        <dbReference type="ARBA" id="ARBA00012483"/>
    </source>
</evidence>
<dbReference type="InterPro" id="IPR017907">
    <property type="entry name" value="Znf_RING_CS"/>
</dbReference>
<dbReference type="Proteomes" id="UP000001593">
    <property type="component" value="Unassembled WGS sequence"/>
</dbReference>
<dbReference type="GO" id="GO:0005938">
    <property type="term" value="C:cell cortex"/>
    <property type="evidence" value="ECO:0007669"/>
    <property type="project" value="UniProtKB-SubCell"/>
</dbReference>
<evidence type="ECO:0000256" key="18">
    <source>
        <dbReference type="PROSITE-ProRule" id="PRU00207"/>
    </source>
</evidence>
<organism evidence="22 23">
    <name type="scientific">Nematostella vectensis</name>
    <name type="common">Starlet sea anemone</name>
    <dbReference type="NCBI Taxonomy" id="45351"/>
    <lineage>
        <taxon>Eukaryota</taxon>
        <taxon>Metazoa</taxon>
        <taxon>Cnidaria</taxon>
        <taxon>Anthozoa</taxon>
        <taxon>Hexacorallia</taxon>
        <taxon>Actiniaria</taxon>
        <taxon>Edwardsiidae</taxon>
        <taxon>Nematostella</taxon>
    </lineage>
</organism>
<dbReference type="Pfam" id="PF21355">
    <property type="entry name" value="TRAF-mep_MATH"/>
    <property type="match status" value="1"/>
</dbReference>
<dbReference type="PROSITE" id="PS00518">
    <property type="entry name" value="ZF_RING_1"/>
    <property type="match status" value="1"/>
</dbReference>
<evidence type="ECO:0000256" key="12">
    <source>
        <dbReference type="ARBA" id="ARBA00022737"/>
    </source>
</evidence>
<dbReference type="STRING" id="45351.A7RI91"/>